<reference evidence="1" key="1">
    <citation type="journal article" date="2019" name="Appl. Environ. Microbiol.">
        <title>An in vitro enrichment strategy for formulating synergistic synbiotics.</title>
        <authorList>
            <person name="Kok C.R."/>
            <person name="Quintero D.F.G."/>
            <person name="Niyirora C."/>
            <person name="Rose D."/>
            <person name="Li A."/>
            <person name="Hutkins R."/>
        </authorList>
    </citation>
    <scope>NUCLEOTIDE SEQUENCE</scope>
    <source>
        <strain evidence="1">CR15</strain>
    </source>
</reference>
<evidence type="ECO:0000313" key="1">
    <source>
        <dbReference type="EMBL" id="TPH36147.1"/>
    </source>
</evidence>
<name>A0AA46Q305_BIFLL</name>
<dbReference type="EMBL" id="SZNG01000006">
    <property type="protein sequence ID" value="TPH36147.1"/>
    <property type="molecule type" value="Genomic_DNA"/>
</dbReference>
<gene>
    <name evidence="1" type="ORF">FCO76_05050</name>
</gene>
<accession>A0AA46Q305</accession>
<organism evidence="1 2">
    <name type="scientific">Bifidobacterium longum subsp. longum</name>
    <dbReference type="NCBI Taxonomy" id="1679"/>
    <lineage>
        <taxon>Bacteria</taxon>
        <taxon>Bacillati</taxon>
        <taxon>Actinomycetota</taxon>
        <taxon>Actinomycetes</taxon>
        <taxon>Bifidobacteriales</taxon>
        <taxon>Bifidobacteriaceae</taxon>
        <taxon>Bifidobacterium</taxon>
    </lineage>
</organism>
<evidence type="ECO:0000313" key="2">
    <source>
        <dbReference type="Proteomes" id="UP000315512"/>
    </source>
</evidence>
<sequence length="65" mass="7066">MVASQRELLRNALNNIATGTNIAVRLKESAQSAEVRELAKAVHFIGYGAQETILALTDEGRVKDL</sequence>
<dbReference type="Proteomes" id="UP000315512">
    <property type="component" value="Unassembled WGS sequence"/>
</dbReference>
<dbReference type="AlphaFoldDB" id="A0AA46Q305"/>
<comment type="caution">
    <text evidence="1">The sequence shown here is derived from an EMBL/GenBank/DDBJ whole genome shotgun (WGS) entry which is preliminary data.</text>
</comment>
<reference evidence="1" key="2">
    <citation type="submission" date="2019-04" db="EMBL/GenBank/DDBJ databases">
        <authorList>
            <person name="Kok C.R."/>
            <person name="Hutkins R."/>
        </authorList>
    </citation>
    <scope>NUCLEOTIDE SEQUENCE</scope>
    <source>
        <strain evidence="1">CR15</strain>
    </source>
</reference>
<protein>
    <submittedName>
        <fullName evidence="1">Uncharacterized protein</fullName>
    </submittedName>
</protein>
<proteinExistence type="predicted"/>